<accession>A0A918NZJ5</accession>
<reference evidence="2" key="1">
    <citation type="journal article" date="2014" name="Int. J. Syst. Evol. Microbiol.">
        <title>Complete genome sequence of Corynebacterium casei LMG S-19264T (=DSM 44701T), isolated from a smear-ripened cheese.</title>
        <authorList>
            <consortium name="US DOE Joint Genome Institute (JGI-PGF)"/>
            <person name="Walter F."/>
            <person name="Albersmeier A."/>
            <person name="Kalinowski J."/>
            <person name="Ruckert C."/>
        </authorList>
    </citation>
    <scope>NUCLEOTIDE SEQUENCE</scope>
    <source>
        <strain evidence="2">JCM 4790</strain>
    </source>
</reference>
<evidence type="ECO:0000256" key="1">
    <source>
        <dbReference type="SAM" id="MobiDB-lite"/>
    </source>
</evidence>
<dbReference type="AlphaFoldDB" id="A0A918NZJ5"/>
<reference evidence="2" key="2">
    <citation type="submission" date="2020-09" db="EMBL/GenBank/DDBJ databases">
        <authorList>
            <person name="Sun Q."/>
            <person name="Ohkuma M."/>
        </authorList>
    </citation>
    <scope>NUCLEOTIDE SEQUENCE</scope>
    <source>
        <strain evidence="2">JCM 4790</strain>
    </source>
</reference>
<feature type="compositionally biased region" description="Basic and acidic residues" evidence="1">
    <location>
        <begin position="7"/>
        <end position="19"/>
    </location>
</feature>
<proteinExistence type="predicted"/>
<feature type="region of interest" description="Disordered" evidence="1">
    <location>
        <begin position="1"/>
        <end position="62"/>
    </location>
</feature>
<dbReference type="Proteomes" id="UP000619244">
    <property type="component" value="Unassembled WGS sequence"/>
</dbReference>
<dbReference type="EMBL" id="BMVU01000064">
    <property type="protein sequence ID" value="GGY07906.1"/>
    <property type="molecule type" value="Genomic_DNA"/>
</dbReference>
<feature type="compositionally biased region" description="Low complexity" evidence="1">
    <location>
        <begin position="47"/>
        <end position="62"/>
    </location>
</feature>
<name>A0A918NZJ5_9ACTN</name>
<gene>
    <name evidence="2" type="ORF">GCM10010358_71290</name>
</gene>
<organism evidence="2 3">
    <name type="scientific">Streptomyces minutiscleroticus</name>
    <dbReference type="NCBI Taxonomy" id="68238"/>
    <lineage>
        <taxon>Bacteria</taxon>
        <taxon>Bacillati</taxon>
        <taxon>Actinomycetota</taxon>
        <taxon>Actinomycetes</taxon>
        <taxon>Kitasatosporales</taxon>
        <taxon>Streptomycetaceae</taxon>
        <taxon>Streptomyces</taxon>
    </lineage>
</organism>
<keyword evidence="3" id="KW-1185">Reference proteome</keyword>
<comment type="caution">
    <text evidence="2">The sequence shown here is derived from an EMBL/GenBank/DDBJ whole genome shotgun (WGS) entry which is preliminary data.</text>
</comment>
<sequence length="117" mass="12496">MGCQGVREQRAAARPRVDQSDAAQEGGERGGAGPESQPAVRRRAGPAGTSRSSGRWSRARAGSRCADLDRFASFPWRHDGEHTVADMAAWVNAELLKSVAEIGRLRLLRAARAASAD</sequence>
<evidence type="ECO:0000313" key="3">
    <source>
        <dbReference type="Proteomes" id="UP000619244"/>
    </source>
</evidence>
<protein>
    <submittedName>
        <fullName evidence="2">Uncharacterized protein</fullName>
    </submittedName>
</protein>
<evidence type="ECO:0000313" key="2">
    <source>
        <dbReference type="EMBL" id="GGY07906.1"/>
    </source>
</evidence>